<keyword evidence="3" id="KW-1185">Reference proteome</keyword>
<evidence type="ECO:0000313" key="3">
    <source>
        <dbReference type="Proteomes" id="UP001356427"/>
    </source>
</evidence>
<gene>
    <name evidence="2" type="ORF">J4Q44_G00275290</name>
</gene>
<comment type="caution">
    <text evidence="2">The sequence shown here is derived from an EMBL/GenBank/DDBJ whole genome shotgun (WGS) entry which is preliminary data.</text>
</comment>
<organism evidence="2 3">
    <name type="scientific">Coregonus suidteri</name>
    <dbReference type="NCBI Taxonomy" id="861788"/>
    <lineage>
        <taxon>Eukaryota</taxon>
        <taxon>Metazoa</taxon>
        <taxon>Chordata</taxon>
        <taxon>Craniata</taxon>
        <taxon>Vertebrata</taxon>
        <taxon>Euteleostomi</taxon>
        <taxon>Actinopterygii</taxon>
        <taxon>Neopterygii</taxon>
        <taxon>Teleostei</taxon>
        <taxon>Protacanthopterygii</taxon>
        <taxon>Salmoniformes</taxon>
        <taxon>Salmonidae</taxon>
        <taxon>Coregoninae</taxon>
        <taxon>Coregonus</taxon>
    </lineage>
</organism>
<protein>
    <submittedName>
        <fullName evidence="2">Uncharacterized protein</fullName>
    </submittedName>
</protein>
<dbReference type="AlphaFoldDB" id="A0AAN8QJY7"/>
<dbReference type="Proteomes" id="UP001356427">
    <property type="component" value="Unassembled WGS sequence"/>
</dbReference>
<accession>A0AAN8QJY7</accession>
<evidence type="ECO:0000256" key="1">
    <source>
        <dbReference type="SAM" id="MobiDB-lite"/>
    </source>
</evidence>
<sequence>MTETKPGSGLCKQHGTIALFGNVVYSGLLNEHIWHFGVPLVNRLRAEESSKDPSRSESPAEQRTREHFCHAS</sequence>
<dbReference type="EMBL" id="JAGTTL010000026">
    <property type="protein sequence ID" value="KAK6301476.1"/>
    <property type="molecule type" value="Genomic_DNA"/>
</dbReference>
<proteinExistence type="predicted"/>
<reference evidence="2 3" key="1">
    <citation type="submission" date="2021-04" db="EMBL/GenBank/DDBJ databases">
        <authorList>
            <person name="De Guttry C."/>
            <person name="Zahm M."/>
            <person name="Klopp C."/>
            <person name="Cabau C."/>
            <person name="Louis A."/>
            <person name="Berthelot C."/>
            <person name="Parey E."/>
            <person name="Roest Crollius H."/>
            <person name="Montfort J."/>
            <person name="Robinson-Rechavi M."/>
            <person name="Bucao C."/>
            <person name="Bouchez O."/>
            <person name="Gislard M."/>
            <person name="Lluch J."/>
            <person name="Milhes M."/>
            <person name="Lampietro C."/>
            <person name="Lopez Roques C."/>
            <person name="Donnadieu C."/>
            <person name="Braasch I."/>
            <person name="Desvignes T."/>
            <person name="Postlethwait J."/>
            <person name="Bobe J."/>
            <person name="Wedekind C."/>
            <person name="Guiguen Y."/>
        </authorList>
    </citation>
    <scope>NUCLEOTIDE SEQUENCE [LARGE SCALE GENOMIC DNA]</scope>
    <source>
        <strain evidence="2">Cs_M1</strain>
        <tissue evidence="2">Blood</tissue>
    </source>
</reference>
<name>A0AAN8QJY7_9TELE</name>
<feature type="region of interest" description="Disordered" evidence="1">
    <location>
        <begin position="46"/>
        <end position="72"/>
    </location>
</feature>
<evidence type="ECO:0000313" key="2">
    <source>
        <dbReference type="EMBL" id="KAK6301476.1"/>
    </source>
</evidence>